<feature type="domain" description="PKD-like" evidence="5">
    <location>
        <begin position="439"/>
        <end position="519"/>
    </location>
</feature>
<feature type="chain" id="PRO_5045654553" evidence="3">
    <location>
        <begin position="25"/>
        <end position="1648"/>
    </location>
</feature>
<gene>
    <name evidence="6" type="ORF">ACFQ2O_12445</name>
</gene>
<feature type="domain" description="PKD-like" evidence="5">
    <location>
        <begin position="1135"/>
        <end position="1214"/>
    </location>
</feature>
<feature type="domain" description="PKD-like" evidence="5">
    <location>
        <begin position="1315"/>
        <end position="1387"/>
    </location>
</feature>
<dbReference type="Pfam" id="PF19408">
    <property type="entry name" value="PKD_6"/>
    <property type="match status" value="14"/>
</dbReference>
<dbReference type="InterPro" id="IPR045829">
    <property type="entry name" value="PKD_6"/>
</dbReference>
<feature type="signal peptide" evidence="3">
    <location>
        <begin position="1"/>
        <end position="24"/>
    </location>
</feature>
<reference evidence="7" key="1">
    <citation type="journal article" date="2019" name="Int. J. Syst. Evol. Microbiol.">
        <title>The Global Catalogue of Microorganisms (GCM) 10K type strain sequencing project: providing services to taxonomists for standard genome sequencing and annotation.</title>
        <authorList>
            <consortium name="The Broad Institute Genomics Platform"/>
            <consortium name="The Broad Institute Genome Sequencing Center for Infectious Disease"/>
            <person name="Wu L."/>
            <person name="Ma J."/>
        </authorList>
    </citation>
    <scope>NUCLEOTIDE SEQUENCE [LARGE SCALE GENOMIC DNA]</scope>
    <source>
        <strain evidence="7">JCM 31319</strain>
    </source>
</reference>
<feature type="domain" description="PKD-like" evidence="5">
    <location>
        <begin position="353"/>
        <end position="432"/>
    </location>
</feature>
<dbReference type="NCBIfam" id="TIGR04131">
    <property type="entry name" value="Bac_Flav_CTERM"/>
    <property type="match status" value="1"/>
</dbReference>
<evidence type="ECO:0000313" key="7">
    <source>
        <dbReference type="Proteomes" id="UP001597094"/>
    </source>
</evidence>
<accession>A0ABW3SST0</accession>
<comment type="similarity">
    <text evidence="1">Belongs to the ice-binding protein family.</text>
</comment>
<evidence type="ECO:0000256" key="3">
    <source>
        <dbReference type="SAM" id="SignalP"/>
    </source>
</evidence>
<comment type="caution">
    <text evidence="6">The sequence shown here is derived from an EMBL/GenBank/DDBJ whole genome shotgun (WGS) entry which is preliminary data.</text>
</comment>
<feature type="domain" description="PKD-like" evidence="5">
    <location>
        <begin position="612"/>
        <end position="693"/>
    </location>
</feature>
<dbReference type="Pfam" id="PF11999">
    <property type="entry name" value="Ice_binding"/>
    <property type="match status" value="1"/>
</dbReference>
<feature type="domain" description="PKD-like" evidence="5">
    <location>
        <begin position="787"/>
        <end position="867"/>
    </location>
</feature>
<keyword evidence="2 3" id="KW-0732">Signal</keyword>
<feature type="domain" description="PKD-like" evidence="5">
    <location>
        <begin position="873"/>
        <end position="955"/>
    </location>
</feature>
<feature type="domain" description="PKD-like" evidence="5">
    <location>
        <begin position="525"/>
        <end position="605"/>
    </location>
</feature>
<name>A0ABW3SST0_9BACT</name>
<proteinExistence type="inferred from homology"/>
<dbReference type="InterPro" id="IPR001434">
    <property type="entry name" value="OmcB-like_DUF11"/>
</dbReference>
<dbReference type="Pfam" id="PF01345">
    <property type="entry name" value="DUF11"/>
    <property type="match status" value="1"/>
</dbReference>
<evidence type="ECO:0000256" key="1">
    <source>
        <dbReference type="ARBA" id="ARBA00005445"/>
    </source>
</evidence>
<keyword evidence="7" id="KW-1185">Reference proteome</keyword>
<evidence type="ECO:0000259" key="5">
    <source>
        <dbReference type="Pfam" id="PF19408"/>
    </source>
</evidence>
<feature type="domain" description="PKD-like" evidence="5">
    <location>
        <begin position="1394"/>
        <end position="1472"/>
    </location>
</feature>
<evidence type="ECO:0000313" key="6">
    <source>
        <dbReference type="EMBL" id="MFD1187016.1"/>
    </source>
</evidence>
<dbReference type="Proteomes" id="UP001597094">
    <property type="component" value="Unassembled WGS sequence"/>
</dbReference>
<feature type="domain" description="DUF11" evidence="4">
    <location>
        <begin position="244"/>
        <end position="342"/>
    </location>
</feature>
<dbReference type="EMBL" id="JBHTLD010000109">
    <property type="protein sequence ID" value="MFD1187016.1"/>
    <property type="molecule type" value="Genomic_DNA"/>
</dbReference>
<dbReference type="RefSeq" id="WP_377528048.1">
    <property type="nucleotide sequence ID" value="NZ_JBHTLD010000109.1"/>
</dbReference>
<feature type="domain" description="PKD-like" evidence="5">
    <location>
        <begin position="1049"/>
        <end position="1125"/>
    </location>
</feature>
<dbReference type="InterPro" id="IPR021884">
    <property type="entry name" value="Ice-bd_prot"/>
</dbReference>
<evidence type="ECO:0000256" key="2">
    <source>
        <dbReference type="ARBA" id="ARBA00022729"/>
    </source>
</evidence>
<dbReference type="InterPro" id="IPR026341">
    <property type="entry name" value="T9SS_type_B"/>
</dbReference>
<feature type="domain" description="PKD-like" evidence="5">
    <location>
        <begin position="1484"/>
        <end position="1549"/>
    </location>
</feature>
<evidence type="ECO:0000259" key="4">
    <source>
        <dbReference type="Pfam" id="PF01345"/>
    </source>
</evidence>
<feature type="domain" description="PKD-like" evidence="5">
    <location>
        <begin position="1221"/>
        <end position="1302"/>
    </location>
</feature>
<feature type="domain" description="PKD-like" evidence="5">
    <location>
        <begin position="963"/>
        <end position="1042"/>
    </location>
</feature>
<organism evidence="6 7">
    <name type="scientific">Pontibacter rugosus</name>
    <dbReference type="NCBI Taxonomy" id="1745966"/>
    <lineage>
        <taxon>Bacteria</taxon>
        <taxon>Pseudomonadati</taxon>
        <taxon>Bacteroidota</taxon>
        <taxon>Cytophagia</taxon>
        <taxon>Cytophagales</taxon>
        <taxon>Hymenobacteraceae</taxon>
        <taxon>Pontibacter</taxon>
    </lineage>
</organism>
<protein>
    <submittedName>
        <fullName evidence="6">Ice-binding family protein</fullName>
    </submittedName>
</protein>
<feature type="domain" description="PKD-like" evidence="5">
    <location>
        <begin position="701"/>
        <end position="780"/>
    </location>
</feature>
<sequence length="1648" mass="170763">MRSWLKKVVLSIVCFCITSAVALAQQAPSLGVAYDFNVLGWSKVSDAGGTTINASVGVADGPIAGLPAGSVKRERHIKDEVAIAAQRDARAAFANAFWQLRTDFGFTASNLTGKTLTPGVYTILGDASLAGVLTLDGLNKPDATFIIKVGGNFAATNNAMILLKSGATSKNIFFIVDNEVQISSNSDMVGNFLAEDNARMESSRLLGRLVSLYGEVNLKNSTLSLPVDLSISITRSAGALGPDIYAFGEEIVYDVKVVNRGPVNEEGIKVRDINILGTISQVTSSLAQTLYNPLTSTWAVGALEYGETAELKIKALINKAGLSTISALVEGAGVDETIQNNSVVQNFCVLLSEPTPILGPTEVCAKNKYVYRVEPVSGASRYTWNVPPDWSYKLVDPNDPTRIEVTAGTSQGFVSLKVSNICGEGPARSLEVTPVLGVPEKPAVIEGPTNLCIGAKGLIYRVDPLPNTNKYTWNLPEGWTLVSGHFTNEIIVNAGTAGGTISVIPTNACGPGAEQVLQVVINVGPPAAPSAIKGSGQGCVGKSITYEVTPVNGVIRYYWDVPSGWKITSGEETHKITVEVGSSEGIISVSAENSCDKGPATSLLVKPVSTAPLTPGPITGDVNTCINSVGLEYSIDPVPSATSYVWTLPAGWTFALGQDQNANTIKVNANSNGGELSVIAVNDCDVSAKSAITIQPTATKPATPRTITGSQYGCVSKTGTYSIAAVSGATSYVWEVTGDWKITSANNTTTIDVQVGTASAKIRVKAINACGESSVRELSVNPQAAVPAPPATITGPKEVCQGESGYEYKVTPIAGMKSYTWRVPVGWTITSGENTATIKVTAGTTGGTITVAAVNDCGEGAEAKLAVAVVPSPPDKPGAISGLASVCTNQKNVEYSIQPVVGATSYKWSVGENSGWSIVSVNGTTKIVVNAGSVPTTIAVHAINACGVTSDTQLATVITDGVPNKPGPITGLTVVCINKEYTFSIQPVKDALSYRWNKPDDWAIVGDSTGTTLKVLTTATAGSVRVSAVNSCGAGAETTLQVTPANSAPAAPREIKGTVDICKSREGTFSIADVPGATGYVWRVPAGWTIVSGQNTTSAKIKVGTTAGEISVAAKNDCDEGAPATKTIVVSSVAPDKPGAITGEQVTCQKKNFTYSINSVTGATEYVWDAPAGWTILTGQGTTSITVEAGSTAGNITVTAKNGCGGSGTTVLAVNPATTTPLAPGAITAPAYTFCQGTENLTYSIASVAGASGYRWDVPAGWVIEKGHNTTSITVKAGTEAGQIKVTAINPCGDGGSQTLQVSPQSTPLVAQIQIGPKSPCSGISSTYSVTANTNIDSYLWDVPQGWKIVSGQGTGTIAVEATMVGGKVTVKAKNKCGEAGAAEIEVSPTQEKPKAPSAILGAAGVCAGSTTTYRVSDASRFTDYTWKVPTGWEIISGNGTGTITVKAGTGAGTVSVVASTGCGTADPVAIKVSTLDEQGLKEIVELSSPCIGLTYEVEALAGATTYNWSIPAGWSIVSGQGTTRITVAAGSGDGEIKVTASNGGCTTASVGLIPNPKLAKSDLFFPNVFSPNGDGDNDKWIVRNIENYPDNDLTIINRWGNEVYKSKSYQNNWTGDKLSEGTYYYVARVKLCDGEEKVFKGYVMIVR</sequence>
<dbReference type="Pfam" id="PF13585">
    <property type="entry name" value="CHU_C"/>
    <property type="match status" value="1"/>
</dbReference>